<dbReference type="Proteomes" id="UP001383192">
    <property type="component" value="Unassembled WGS sequence"/>
</dbReference>
<evidence type="ECO:0000313" key="1">
    <source>
        <dbReference type="EMBL" id="KAK7028930.1"/>
    </source>
</evidence>
<dbReference type="EMBL" id="JAYKXP010000086">
    <property type="protein sequence ID" value="KAK7028930.1"/>
    <property type="molecule type" value="Genomic_DNA"/>
</dbReference>
<name>A0AAW0BRU7_9AGAR</name>
<organism evidence="1 2">
    <name type="scientific">Paramarasmius palmivorus</name>
    <dbReference type="NCBI Taxonomy" id="297713"/>
    <lineage>
        <taxon>Eukaryota</taxon>
        <taxon>Fungi</taxon>
        <taxon>Dikarya</taxon>
        <taxon>Basidiomycota</taxon>
        <taxon>Agaricomycotina</taxon>
        <taxon>Agaricomycetes</taxon>
        <taxon>Agaricomycetidae</taxon>
        <taxon>Agaricales</taxon>
        <taxon>Marasmiineae</taxon>
        <taxon>Marasmiaceae</taxon>
        <taxon>Paramarasmius</taxon>
    </lineage>
</organism>
<comment type="caution">
    <text evidence="1">The sequence shown here is derived from an EMBL/GenBank/DDBJ whole genome shotgun (WGS) entry which is preliminary data.</text>
</comment>
<dbReference type="Gene3D" id="2.60.120.260">
    <property type="entry name" value="Galactose-binding domain-like"/>
    <property type="match status" value="1"/>
</dbReference>
<evidence type="ECO:0000313" key="2">
    <source>
        <dbReference type="Proteomes" id="UP001383192"/>
    </source>
</evidence>
<protein>
    <recommendedName>
        <fullName evidence="3">Lectin</fullName>
    </recommendedName>
</protein>
<dbReference type="AlphaFoldDB" id="A0AAW0BRU7"/>
<evidence type="ECO:0008006" key="3">
    <source>
        <dbReference type="Google" id="ProtNLM"/>
    </source>
</evidence>
<accession>A0AAW0BRU7</accession>
<keyword evidence="2" id="KW-1185">Reference proteome</keyword>
<proteinExistence type="predicted"/>
<reference evidence="1 2" key="1">
    <citation type="submission" date="2024-01" db="EMBL/GenBank/DDBJ databases">
        <title>A draft genome for a cacao thread blight-causing isolate of Paramarasmius palmivorus.</title>
        <authorList>
            <person name="Baruah I.K."/>
            <person name="Bukari Y."/>
            <person name="Amoako-Attah I."/>
            <person name="Meinhardt L.W."/>
            <person name="Bailey B.A."/>
            <person name="Cohen S.P."/>
        </authorList>
    </citation>
    <scope>NUCLEOTIDE SEQUENCE [LARGE SCALE GENOMIC DNA]</scope>
    <source>
        <strain evidence="1 2">GH-12</strain>
    </source>
</reference>
<sequence>MSKSQEVILIVDVDNTSATFSRTNDQHNVWQDLEAPIWYGGSAAFVNTSPQAYFNMSFHGTSISFYGSTVGLNSEVELDQDDKVVVQTANLGSQALYWYQSPVLADQEHEISAWVDHAYVDYALIEAGSTTNLSGKTIFVDDANEDELWYTGEWTMDPDSMYPNQLPNSSGSPPFYILPRKPYCSLQ</sequence>
<gene>
    <name evidence="1" type="ORF">VNI00_014767</name>
</gene>